<dbReference type="Proteomes" id="UP000604046">
    <property type="component" value="Unassembled WGS sequence"/>
</dbReference>
<evidence type="ECO:0000313" key="3">
    <source>
        <dbReference type="Proteomes" id="UP000604046"/>
    </source>
</evidence>
<evidence type="ECO:0000256" key="1">
    <source>
        <dbReference type="SAM" id="MobiDB-lite"/>
    </source>
</evidence>
<protein>
    <submittedName>
        <fullName evidence="2">GIP protein</fullName>
    </submittedName>
</protein>
<dbReference type="EMBL" id="CAJNDS010002523">
    <property type="protein sequence ID" value="CAE7510519.1"/>
    <property type="molecule type" value="Genomic_DNA"/>
</dbReference>
<proteinExistence type="predicted"/>
<organism evidence="2 3">
    <name type="scientific">Symbiodinium natans</name>
    <dbReference type="NCBI Taxonomy" id="878477"/>
    <lineage>
        <taxon>Eukaryota</taxon>
        <taxon>Sar</taxon>
        <taxon>Alveolata</taxon>
        <taxon>Dinophyceae</taxon>
        <taxon>Suessiales</taxon>
        <taxon>Symbiodiniaceae</taxon>
        <taxon>Symbiodinium</taxon>
    </lineage>
</organism>
<sequence>MALLAEAFVGAAPPSLPVARLASKPGPATQVPERGMPSTLAAAAAAFVAGVVAKRRTAVTMQATSTKGKKKSSRSIAKETLARLRSRSPRKTPKSEGARKKMPPSPDPWELDEEGRKIFPWPKSFAEIVQTAEYSTMNLIMEGETRLEVCFPPLPLADLDWNLCDVTETRVVDANIQHAIAFAKLLVKDKRPFPQLNAEEAMKNATEGAALQEPDKIKGHAQCGIVSQIVGRPL</sequence>
<comment type="caution">
    <text evidence="2">The sequence shown here is derived from an EMBL/GenBank/DDBJ whole genome shotgun (WGS) entry which is preliminary data.</text>
</comment>
<feature type="region of interest" description="Disordered" evidence="1">
    <location>
        <begin position="60"/>
        <end position="113"/>
    </location>
</feature>
<keyword evidence="3" id="KW-1185">Reference proteome</keyword>
<name>A0A812T809_9DINO</name>
<dbReference type="OrthoDB" id="2082at2759"/>
<dbReference type="AlphaFoldDB" id="A0A812T809"/>
<gene>
    <name evidence="2" type="primary">GIP</name>
    <name evidence="2" type="ORF">SNAT2548_LOCUS28590</name>
</gene>
<evidence type="ECO:0000313" key="2">
    <source>
        <dbReference type="EMBL" id="CAE7510519.1"/>
    </source>
</evidence>
<reference evidence="2" key="1">
    <citation type="submission" date="2021-02" db="EMBL/GenBank/DDBJ databases">
        <authorList>
            <person name="Dougan E. K."/>
            <person name="Rhodes N."/>
            <person name="Thang M."/>
            <person name="Chan C."/>
        </authorList>
    </citation>
    <scope>NUCLEOTIDE SEQUENCE</scope>
</reference>
<accession>A0A812T809</accession>